<proteinExistence type="predicted"/>
<dbReference type="SMART" id="SM00354">
    <property type="entry name" value="HTH_LACI"/>
    <property type="match status" value="1"/>
</dbReference>
<evidence type="ECO:0000259" key="4">
    <source>
        <dbReference type="PROSITE" id="PS50932"/>
    </source>
</evidence>
<evidence type="ECO:0000256" key="1">
    <source>
        <dbReference type="ARBA" id="ARBA00023015"/>
    </source>
</evidence>
<dbReference type="Pfam" id="PF00356">
    <property type="entry name" value="LacI"/>
    <property type="match status" value="1"/>
</dbReference>
<dbReference type="GO" id="GO:0003700">
    <property type="term" value="F:DNA-binding transcription factor activity"/>
    <property type="evidence" value="ECO:0007669"/>
    <property type="project" value="TreeGrafter"/>
</dbReference>
<evidence type="ECO:0000313" key="6">
    <source>
        <dbReference type="Proteomes" id="UP000188181"/>
    </source>
</evidence>
<keyword evidence="2" id="KW-0238">DNA-binding</keyword>
<evidence type="ECO:0000313" key="5">
    <source>
        <dbReference type="EMBL" id="AQQ70541.1"/>
    </source>
</evidence>
<name>A0A1Q2MCW9_9BACT</name>
<dbReference type="Gene3D" id="3.40.50.2300">
    <property type="match status" value="2"/>
</dbReference>
<dbReference type="STRING" id="1851148.SMSP2_00893"/>
<dbReference type="SUPFAM" id="SSF53822">
    <property type="entry name" value="Periplasmic binding protein-like I"/>
    <property type="match status" value="1"/>
</dbReference>
<keyword evidence="3" id="KW-0804">Transcription</keyword>
<dbReference type="CDD" id="cd01392">
    <property type="entry name" value="HTH_LacI"/>
    <property type="match status" value="1"/>
</dbReference>
<dbReference type="InterPro" id="IPR010982">
    <property type="entry name" value="Lambda_DNA-bd_dom_sf"/>
</dbReference>
<keyword evidence="6" id="KW-1185">Reference proteome</keyword>
<gene>
    <name evidence="5" type="primary">galS_2</name>
    <name evidence="5" type="ORF">SMSP2_00893</name>
</gene>
<dbReference type="Gene3D" id="1.10.260.40">
    <property type="entry name" value="lambda repressor-like DNA-binding domains"/>
    <property type="match status" value="1"/>
</dbReference>
<dbReference type="InterPro" id="IPR000843">
    <property type="entry name" value="HTH_LacI"/>
</dbReference>
<accession>A0A1Q2MCW9</accession>
<keyword evidence="1" id="KW-0805">Transcription regulation</keyword>
<dbReference type="Pfam" id="PF13377">
    <property type="entry name" value="Peripla_BP_3"/>
    <property type="match status" value="1"/>
</dbReference>
<reference evidence="6" key="1">
    <citation type="submission" date="2017-02" db="EMBL/GenBank/DDBJ databases">
        <title>Comparative genomics and description of representatives of a novel lineage of planctomycetes thriving in anoxic sediments.</title>
        <authorList>
            <person name="Spring S."/>
            <person name="Bunk B."/>
            <person name="Sproer C."/>
        </authorList>
    </citation>
    <scope>NUCLEOTIDE SEQUENCE [LARGE SCALE GENOMIC DNA]</scope>
    <source>
        <strain evidence="6">SM-Chi-D1</strain>
    </source>
</reference>
<dbReference type="EMBL" id="CP019646">
    <property type="protein sequence ID" value="AQQ70541.1"/>
    <property type="molecule type" value="Genomic_DNA"/>
</dbReference>
<dbReference type="GO" id="GO:0000976">
    <property type="term" value="F:transcription cis-regulatory region binding"/>
    <property type="evidence" value="ECO:0007669"/>
    <property type="project" value="TreeGrafter"/>
</dbReference>
<feature type="domain" description="HTH lacI-type" evidence="4">
    <location>
        <begin position="7"/>
        <end position="61"/>
    </location>
</feature>
<dbReference type="RefSeq" id="WP_146682796.1">
    <property type="nucleotide sequence ID" value="NZ_CP019646.1"/>
</dbReference>
<dbReference type="Proteomes" id="UP000188181">
    <property type="component" value="Chromosome"/>
</dbReference>
<evidence type="ECO:0000256" key="3">
    <source>
        <dbReference type="ARBA" id="ARBA00023163"/>
    </source>
</evidence>
<dbReference type="PROSITE" id="PS50932">
    <property type="entry name" value="HTH_LACI_2"/>
    <property type="match status" value="1"/>
</dbReference>
<dbReference type="OrthoDB" id="269117at2"/>
<dbReference type="PANTHER" id="PTHR30146:SF109">
    <property type="entry name" value="HTH-TYPE TRANSCRIPTIONAL REGULATOR GALS"/>
    <property type="match status" value="1"/>
</dbReference>
<dbReference type="AlphaFoldDB" id="A0A1Q2MCW9"/>
<dbReference type="SUPFAM" id="SSF47413">
    <property type="entry name" value="lambda repressor-like DNA-binding domains"/>
    <property type="match status" value="1"/>
</dbReference>
<dbReference type="KEGG" id="pbas:SMSP2_00893"/>
<organism evidence="5 6">
    <name type="scientific">Limihaloglobus sulfuriphilus</name>
    <dbReference type="NCBI Taxonomy" id="1851148"/>
    <lineage>
        <taxon>Bacteria</taxon>
        <taxon>Pseudomonadati</taxon>
        <taxon>Planctomycetota</taxon>
        <taxon>Phycisphaerae</taxon>
        <taxon>Sedimentisphaerales</taxon>
        <taxon>Sedimentisphaeraceae</taxon>
        <taxon>Limihaloglobus</taxon>
    </lineage>
</organism>
<dbReference type="InterPro" id="IPR046335">
    <property type="entry name" value="LacI/GalR-like_sensor"/>
</dbReference>
<dbReference type="CDD" id="cd06267">
    <property type="entry name" value="PBP1_LacI_sugar_binding-like"/>
    <property type="match status" value="1"/>
</dbReference>
<dbReference type="PANTHER" id="PTHR30146">
    <property type="entry name" value="LACI-RELATED TRANSCRIPTIONAL REPRESSOR"/>
    <property type="match status" value="1"/>
</dbReference>
<dbReference type="InterPro" id="IPR028082">
    <property type="entry name" value="Peripla_BP_I"/>
</dbReference>
<evidence type="ECO:0000256" key="2">
    <source>
        <dbReference type="ARBA" id="ARBA00023125"/>
    </source>
</evidence>
<protein>
    <submittedName>
        <fullName evidence="5">Mgl repressor and galactose ultrainduction factor</fullName>
    </submittedName>
</protein>
<sequence>MSKEKRPTIVDIANSLQISPASVSRALRNAGKVGVDLRKKILIEAKRINYQPNFAAKALRNQSSQLIGLIIPNFFSFQIDELVRKIQYYVQKKHYGIILGVTEWETENEIEQLEFMAEKRVEGIIVKSKGMHQTIDKIQELSMDGMRVVSLLDKVDIPNVSSVLVNNAMGGYLATKHLLEKGHRRILYVTYQQTQSNEGNDSHFSRERYFGMLRAYAEMNIKRPDNLVFYDKSTNQNHDTEAHFKEYISRHTDFTAIFAYDDQIAAGVSRAIRSHGYSIPEDFSLVGFDDSIFVNKWSNPPITVIKQPDDEIACEAVRLLVNDNNNELPPAHSVVINPELIKRESVASIVVKQP</sequence>